<accession>A0A0C4E2U7</accession>
<reference evidence="2" key="3">
    <citation type="submission" date="2011-03" db="EMBL/GenBank/DDBJ databases">
        <title>Annotation of Magnaporthe poae ATCC 64411.</title>
        <authorList>
            <person name="Ma L.-J."/>
            <person name="Dead R."/>
            <person name="Young S.K."/>
            <person name="Zeng Q."/>
            <person name="Gargeya S."/>
            <person name="Fitzgerald M."/>
            <person name="Haas B."/>
            <person name="Abouelleil A."/>
            <person name="Alvarado L."/>
            <person name="Arachchi H.M."/>
            <person name="Berlin A."/>
            <person name="Brown A."/>
            <person name="Chapman S.B."/>
            <person name="Chen Z."/>
            <person name="Dunbar C."/>
            <person name="Freedman E."/>
            <person name="Gearin G."/>
            <person name="Gellesch M."/>
            <person name="Goldberg J."/>
            <person name="Griggs A."/>
            <person name="Gujja S."/>
            <person name="Heiman D."/>
            <person name="Howarth C."/>
            <person name="Larson L."/>
            <person name="Lui A."/>
            <person name="MacDonald P.J.P."/>
            <person name="Mehta T."/>
            <person name="Montmayeur A."/>
            <person name="Murphy C."/>
            <person name="Neiman D."/>
            <person name="Pearson M."/>
            <person name="Priest M."/>
            <person name="Roberts A."/>
            <person name="Saif S."/>
            <person name="Shea T."/>
            <person name="Shenoy N."/>
            <person name="Sisk P."/>
            <person name="Stolte C."/>
            <person name="Sykes S."/>
            <person name="Yandava C."/>
            <person name="Wortman J."/>
            <person name="Nusbaum C."/>
            <person name="Birren B."/>
        </authorList>
    </citation>
    <scope>NUCLEOTIDE SEQUENCE</scope>
    <source>
        <strain evidence="2">ATCC 64411</strain>
    </source>
</reference>
<reference evidence="4" key="1">
    <citation type="submission" date="2010-05" db="EMBL/GenBank/DDBJ databases">
        <title>The genome sequence of Magnaporthe poae strain ATCC 64411.</title>
        <authorList>
            <person name="Ma L.-J."/>
            <person name="Dead R."/>
            <person name="Young S."/>
            <person name="Zeng Q."/>
            <person name="Koehrsen M."/>
            <person name="Alvarado L."/>
            <person name="Berlin A."/>
            <person name="Chapman S.B."/>
            <person name="Chen Z."/>
            <person name="Freedman E."/>
            <person name="Gellesch M."/>
            <person name="Goldberg J."/>
            <person name="Griggs A."/>
            <person name="Gujja S."/>
            <person name="Heilman E.R."/>
            <person name="Heiman D."/>
            <person name="Hepburn T."/>
            <person name="Howarth C."/>
            <person name="Jen D."/>
            <person name="Larson L."/>
            <person name="Mehta T."/>
            <person name="Neiman D."/>
            <person name="Pearson M."/>
            <person name="Roberts A."/>
            <person name="Saif S."/>
            <person name="Shea T."/>
            <person name="Shenoy N."/>
            <person name="Sisk P."/>
            <person name="Stolte C."/>
            <person name="Sykes S."/>
            <person name="Walk T."/>
            <person name="White J."/>
            <person name="Yandava C."/>
            <person name="Haas B."/>
            <person name="Nusbaum C."/>
            <person name="Birren B."/>
        </authorList>
    </citation>
    <scope>NUCLEOTIDE SEQUENCE [LARGE SCALE GENOMIC DNA]</scope>
    <source>
        <strain evidence="4">ATCC 64411 / 73-15</strain>
    </source>
</reference>
<dbReference type="OrthoDB" id="5398685at2759"/>
<dbReference type="EMBL" id="ADBL01001628">
    <property type="status" value="NOT_ANNOTATED_CDS"/>
    <property type="molecule type" value="Genomic_DNA"/>
</dbReference>
<feature type="region of interest" description="Disordered" evidence="1">
    <location>
        <begin position="76"/>
        <end position="107"/>
    </location>
</feature>
<name>A0A0C4E2U7_MAGP6</name>
<dbReference type="Proteomes" id="UP000011715">
    <property type="component" value="Unassembled WGS sequence"/>
</dbReference>
<sequence length="107" mass="11172">MAAGASSSSDTNSPQKSNGQESSPIAARTIESELAKALQDLDRGERAASSLEDDLSRLEARLDDILAGLDPEVIKALDDAAEAPPPAQETGPEPELEPMAKGDESKK</sequence>
<reference evidence="3" key="5">
    <citation type="submission" date="2015-06" db="UniProtKB">
        <authorList>
            <consortium name="EnsemblFungi"/>
        </authorList>
    </citation>
    <scope>IDENTIFICATION</scope>
    <source>
        <strain evidence="3">ATCC 64411</strain>
    </source>
</reference>
<protein>
    <submittedName>
        <fullName evidence="2 3">Uncharacterized protein</fullName>
    </submittedName>
</protein>
<organism evidence="3 4">
    <name type="scientific">Magnaporthiopsis poae (strain ATCC 64411 / 73-15)</name>
    <name type="common">Kentucky bluegrass fungus</name>
    <name type="synonym">Magnaporthe poae</name>
    <dbReference type="NCBI Taxonomy" id="644358"/>
    <lineage>
        <taxon>Eukaryota</taxon>
        <taxon>Fungi</taxon>
        <taxon>Dikarya</taxon>
        <taxon>Ascomycota</taxon>
        <taxon>Pezizomycotina</taxon>
        <taxon>Sordariomycetes</taxon>
        <taxon>Sordariomycetidae</taxon>
        <taxon>Magnaporthales</taxon>
        <taxon>Magnaporthaceae</taxon>
        <taxon>Magnaporthiopsis</taxon>
    </lineage>
</organism>
<dbReference type="VEuPathDB" id="FungiDB:MAPG_06738"/>
<reference evidence="3" key="4">
    <citation type="journal article" date="2015" name="G3 (Bethesda)">
        <title>Genome sequences of three phytopathogenic species of the Magnaporthaceae family of fungi.</title>
        <authorList>
            <person name="Okagaki L.H."/>
            <person name="Nunes C.C."/>
            <person name="Sailsbery J."/>
            <person name="Clay B."/>
            <person name="Brown D."/>
            <person name="John T."/>
            <person name="Oh Y."/>
            <person name="Young N."/>
            <person name="Fitzgerald M."/>
            <person name="Haas B.J."/>
            <person name="Zeng Q."/>
            <person name="Young S."/>
            <person name="Adiconis X."/>
            <person name="Fan L."/>
            <person name="Levin J.Z."/>
            <person name="Mitchell T.K."/>
            <person name="Okubara P.A."/>
            <person name="Farman M.L."/>
            <person name="Kohn L.M."/>
            <person name="Birren B."/>
            <person name="Ma L.-J."/>
            <person name="Dean R.A."/>
        </authorList>
    </citation>
    <scope>NUCLEOTIDE SEQUENCE</scope>
    <source>
        <strain evidence="3">ATCC 64411 / 73-15</strain>
    </source>
</reference>
<dbReference type="AlphaFoldDB" id="A0A0C4E2U7"/>
<evidence type="ECO:0000313" key="2">
    <source>
        <dbReference type="EMBL" id="KLU87745.1"/>
    </source>
</evidence>
<dbReference type="eggNOG" id="ENOG502SZS1">
    <property type="taxonomic scope" value="Eukaryota"/>
</dbReference>
<keyword evidence="4" id="KW-1185">Reference proteome</keyword>
<evidence type="ECO:0000313" key="4">
    <source>
        <dbReference type="Proteomes" id="UP000011715"/>
    </source>
</evidence>
<feature type="region of interest" description="Disordered" evidence="1">
    <location>
        <begin position="1"/>
        <end position="29"/>
    </location>
</feature>
<dbReference type="EnsemblFungi" id="MAPG_06738T0">
    <property type="protein sequence ID" value="MAPG_06738T0"/>
    <property type="gene ID" value="MAPG_06738"/>
</dbReference>
<dbReference type="EMBL" id="GL876970">
    <property type="protein sequence ID" value="KLU87745.1"/>
    <property type="molecule type" value="Genomic_DNA"/>
</dbReference>
<feature type="compositionally biased region" description="Polar residues" evidence="1">
    <location>
        <begin position="1"/>
        <end position="23"/>
    </location>
</feature>
<feature type="compositionally biased region" description="Basic and acidic residues" evidence="1">
    <location>
        <begin position="98"/>
        <end position="107"/>
    </location>
</feature>
<evidence type="ECO:0000313" key="3">
    <source>
        <dbReference type="EnsemblFungi" id="MAPG_06738T0"/>
    </source>
</evidence>
<reference evidence="2" key="2">
    <citation type="submission" date="2010-05" db="EMBL/GenBank/DDBJ databases">
        <title>The Genome Sequence of Magnaporthe poae strain ATCC 64411.</title>
        <authorList>
            <consortium name="The Broad Institute Genome Sequencing Platform"/>
            <consortium name="Broad Institute Genome Sequencing Center for Infectious Disease"/>
            <person name="Ma L.-J."/>
            <person name="Dead R."/>
            <person name="Young S."/>
            <person name="Zeng Q."/>
            <person name="Koehrsen M."/>
            <person name="Alvarado L."/>
            <person name="Berlin A."/>
            <person name="Chapman S.B."/>
            <person name="Chen Z."/>
            <person name="Freedman E."/>
            <person name="Gellesch M."/>
            <person name="Goldberg J."/>
            <person name="Griggs A."/>
            <person name="Gujja S."/>
            <person name="Heilman E.R."/>
            <person name="Heiman D."/>
            <person name="Hepburn T."/>
            <person name="Howarth C."/>
            <person name="Jen D."/>
            <person name="Larson L."/>
            <person name="Mehta T."/>
            <person name="Neiman D."/>
            <person name="Pearson M."/>
            <person name="Roberts A."/>
            <person name="Saif S."/>
            <person name="Shea T."/>
            <person name="Shenoy N."/>
            <person name="Sisk P."/>
            <person name="Stolte C."/>
            <person name="Sykes S."/>
            <person name="Walk T."/>
            <person name="White J."/>
            <person name="Yandava C."/>
            <person name="Haas B."/>
            <person name="Nusbaum C."/>
            <person name="Birren B."/>
        </authorList>
    </citation>
    <scope>NUCLEOTIDE SEQUENCE</scope>
    <source>
        <strain evidence="2">ATCC 64411</strain>
    </source>
</reference>
<gene>
    <name evidence="2" type="ORF">MAPG_06738</name>
</gene>
<proteinExistence type="predicted"/>
<evidence type="ECO:0000256" key="1">
    <source>
        <dbReference type="SAM" id="MobiDB-lite"/>
    </source>
</evidence>